<keyword evidence="6" id="KW-0285">Flavoprotein</keyword>
<comment type="cofactor">
    <cofactor evidence="1">
        <name>FAD</name>
        <dbReference type="ChEBI" id="CHEBI:57692"/>
    </cofactor>
</comment>
<dbReference type="Proteomes" id="UP000759131">
    <property type="component" value="Unassembled WGS sequence"/>
</dbReference>
<dbReference type="PANTHER" id="PTHR12613">
    <property type="entry name" value="ERO1-RELATED"/>
    <property type="match status" value="1"/>
</dbReference>
<dbReference type="SUPFAM" id="SSF110019">
    <property type="entry name" value="ERO1-like"/>
    <property type="match status" value="1"/>
</dbReference>
<keyword evidence="9" id="KW-0274">FAD</keyword>
<evidence type="ECO:0000256" key="17">
    <source>
        <dbReference type="SAM" id="Phobius"/>
    </source>
</evidence>
<keyword evidence="12 17" id="KW-0472">Membrane</keyword>
<accession>A0A7R9LS44</accession>
<evidence type="ECO:0000256" key="16">
    <source>
        <dbReference type="SAM" id="MobiDB-lite"/>
    </source>
</evidence>
<keyword evidence="14" id="KW-0325">Glycoprotein</keyword>
<dbReference type="EMBL" id="OC892600">
    <property type="protein sequence ID" value="CAD7646825.1"/>
    <property type="molecule type" value="Genomic_DNA"/>
</dbReference>
<keyword evidence="8" id="KW-0256">Endoplasmic reticulum</keyword>
<evidence type="ECO:0000256" key="12">
    <source>
        <dbReference type="ARBA" id="ARBA00023136"/>
    </source>
</evidence>
<dbReference type="PANTHER" id="PTHR12613:SF0">
    <property type="entry name" value="ERO1-LIKE PROTEIN"/>
    <property type="match status" value="1"/>
</dbReference>
<dbReference type="GO" id="GO:0034975">
    <property type="term" value="P:protein folding in endoplasmic reticulum"/>
    <property type="evidence" value="ECO:0007669"/>
    <property type="project" value="InterPro"/>
</dbReference>
<evidence type="ECO:0000256" key="5">
    <source>
        <dbReference type="ARBA" id="ARBA00022448"/>
    </source>
</evidence>
<dbReference type="InterPro" id="IPR037192">
    <property type="entry name" value="ERO1-like_sf"/>
</dbReference>
<evidence type="ECO:0000256" key="13">
    <source>
        <dbReference type="ARBA" id="ARBA00023157"/>
    </source>
</evidence>
<evidence type="ECO:0000256" key="4">
    <source>
        <dbReference type="ARBA" id="ARBA00011802"/>
    </source>
</evidence>
<dbReference type="GO" id="GO:0071949">
    <property type="term" value="F:FAD binding"/>
    <property type="evidence" value="ECO:0007669"/>
    <property type="project" value="InterPro"/>
</dbReference>
<evidence type="ECO:0000256" key="2">
    <source>
        <dbReference type="ARBA" id="ARBA00004367"/>
    </source>
</evidence>
<feature type="non-terminal residue" evidence="18">
    <location>
        <position position="1"/>
    </location>
</feature>
<dbReference type="AlphaFoldDB" id="A0A7R9LS44"/>
<evidence type="ECO:0000256" key="14">
    <source>
        <dbReference type="ARBA" id="ARBA00023180"/>
    </source>
</evidence>
<keyword evidence="5" id="KW-0813">Transport</keyword>
<evidence type="ECO:0000256" key="7">
    <source>
        <dbReference type="ARBA" id="ARBA00022729"/>
    </source>
</evidence>
<comment type="subunit">
    <text evidence="4">May function both as a monomer and a homodimer.</text>
</comment>
<keyword evidence="11" id="KW-0560">Oxidoreductase</keyword>
<keyword evidence="7" id="KW-0732">Signal</keyword>
<evidence type="ECO:0000256" key="10">
    <source>
        <dbReference type="ARBA" id="ARBA00022982"/>
    </source>
</evidence>
<keyword evidence="13" id="KW-1015">Disulfide bond</keyword>
<feature type="region of interest" description="Disordered" evidence="16">
    <location>
        <begin position="66"/>
        <end position="95"/>
    </location>
</feature>
<proteinExistence type="inferred from homology"/>
<dbReference type="GO" id="GO:0015035">
    <property type="term" value="F:protein-disulfide reductase activity"/>
    <property type="evidence" value="ECO:0007669"/>
    <property type="project" value="InterPro"/>
</dbReference>
<dbReference type="EMBL" id="CAJPIZ010038025">
    <property type="protein sequence ID" value="CAG2121213.1"/>
    <property type="molecule type" value="Genomic_DNA"/>
</dbReference>
<dbReference type="Pfam" id="PF04137">
    <property type="entry name" value="ERO1"/>
    <property type="match status" value="1"/>
</dbReference>
<comment type="similarity">
    <text evidence="3">Belongs to the EROs family.</text>
</comment>
<gene>
    <name evidence="18" type="ORF">OSB1V03_LOCUS21159</name>
</gene>
<organism evidence="18">
    <name type="scientific">Medioppia subpectinata</name>
    <dbReference type="NCBI Taxonomy" id="1979941"/>
    <lineage>
        <taxon>Eukaryota</taxon>
        <taxon>Metazoa</taxon>
        <taxon>Ecdysozoa</taxon>
        <taxon>Arthropoda</taxon>
        <taxon>Chelicerata</taxon>
        <taxon>Arachnida</taxon>
        <taxon>Acari</taxon>
        <taxon>Acariformes</taxon>
        <taxon>Sarcoptiformes</taxon>
        <taxon>Oribatida</taxon>
        <taxon>Brachypylina</taxon>
        <taxon>Oppioidea</taxon>
        <taxon>Oppiidae</taxon>
        <taxon>Medioppia</taxon>
    </lineage>
</organism>
<evidence type="ECO:0000256" key="1">
    <source>
        <dbReference type="ARBA" id="ARBA00001974"/>
    </source>
</evidence>
<name>A0A7R9LS44_9ACAR</name>
<sequence>MNALFKCFSSKTTNKKKSRKMGPKPTGAVNNHQTIRAAVLVAVIASTVSVIYLYKETINEFTVRTLNPDLSQPTPHKTPPAPPPAHSEDSGVHQIRQKITPKPSDMRSCALFLNDIQTLTLDDFHPIDNQNAKDLTLSQISSFNNLQLGPRIQSIVRMDYFKFVKLNLNRGCTLWSDASKCILRDCSIQYCDESQLPKSVIMGEKT</sequence>
<comment type="subcellular location">
    <subcellularLocation>
        <location evidence="2">Endoplasmic reticulum membrane</location>
        <topology evidence="2">Peripheral membrane protein</topology>
        <orientation evidence="2">Lumenal side</orientation>
    </subcellularLocation>
</comment>
<evidence type="ECO:0000256" key="11">
    <source>
        <dbReference type="ARBA" id="ARBA00023002"/>
    </source>
</evidence>
<feature type="transmembrane region" description="Helical" evidence="17">
    <location>
        <begin position="35"/>
        <end position="54"/>
    </location>
</feature>
<feature type="region of interest" description="Disordered" evidence="16">
    <location>
        <begin position="1"/>
        <end position="29"/>
    </location>
</feature>
<evidence type="ECO:0000313" key="18">
    <source>
        <dbReference type="EMBL" id="CAD7646825.1"/>
    </source>
</evidence>
<dbReference type="InterPro" id="IPR007266">
    <property type="entry name" value="Ero1"/>
</dbReference>
<evidence type="ECO:0000256" key="9">
    <source>
        <dbReference type="ARBA" id="ARBA00022827"/>
    </source>
</evidence>
<keyword evidence="15" id="KW-0676">Redox-active center</keyword>
<keyword evidence="19" id="KW-1185">Reference proteome</keyword>
<keyword evidence="17" id="KW-1133">Transmembrane helix</keyword>
<evidence type="ECO:0000256" key="3">
    <source>
        <dbReference type="ARBA" id="ARBA00008277"/>
    </source>
</evidence>
<dbReference type="GO" id="GO:0005789">
    <property type="term" value="C:endoplasmic reticulum membrane"/>
    <property type="evidence" value="ECO:0007669"/>
    <property type="project" value="UniProtKB-SubCell"/>
</dbReference>
<reference evidence="18" key="1">
    <citation type="submission" date="2020-11" db="EMBL/GenBank/DDBJ databases">
        <authorList>
            <person name="Tran Van P."/>
        </authorList>
    </citation>
    <scope>NUCLEOTIDE SEQUENCE</scope>
</reference>
<evidence type="ECO:0000256" key="15">
    <source>
        <dbReference type="ARBA" id="ARBA00023284"/>
    </source>
</evidence>
<evidence type="ECO:0000313" key="19">
    <source>
        <dbReference type="Proteomes" id="UP000759131"/>
    </source>
</evidence>
<protein>
    <submittedName>
        <fullName evidence="18">Uncharacterized protein</fullName>
    </submittedName>
</protein>
<dbReference type="GO" id="GO:0016972">
    <property type="term" value="F:thiol oxidase activity"/>
    <property type="evidence" value="ECO:0007669"/>
    <property type="project" value="InterPro"/>
</dbReference>
<keyword evidence="17" id="KW-0812">Transmembrane</keyword>
<evidence type="ECO:0000256" key="8">
    <source>
        <dbReference type="ARBA" id="ARBA00022824"/>
    </source>
</evidence>
<dbReference type="OrthoDB" id="269384at2759"/>
<feature type="compositionally biased region" description="Basic residues" evidence="16">
    <location>
        <begin position="13"/>
        <end position="22"/>
    </location>
</feature>
<feature type="compositionally biased region" description="Low complexity" evidence="16">
    <location>
        <begin position="1"/>
        <end position="12"/>
    </location>
</feature>
<keyword evidence="10" id="KW-0249">Electron transport</keyword>
<evidence type="ECO:0000256" key="6">
    <source>
        <dbReference type="ARBA" id="ARBA00022630"/>
    </source>
</evidence>
<feature type="compositionally biased region" description="Pro residues" evidence="16">
    <location>
        <begin position="76"/>
        <end position="85"/>
    </location>
</feature>